<gene>
    <name evidence="1" type="ORF">ERS852395_01508</name>
</gene>
<evidence type="ECO:0000313" key="1">
    <source>
        <dbReference type="EMBL" id="CUN84909.1"/>
    </source>
</evidence>
<evidence type="ECO:0000313" key="2">
    <source>
        <dbReference type="Proteomes" id="UP000095447"/>
    </source>
</evidence>
<accession>A0A174AAL1</accession>
<name>A0A174AAL1_9FIRM</name>
<protein>
    <submittedName>
        <fullName evidence="1">Uncharacterized protein</fullName>
    </submittedName>
</protein>
<sequence length="352" mass="40896">MSDIFKKRMALCGNTVSDSIRTQSDEIMQKTFTNDLGYRQCKLYSRTMEYLEDVEIKYQYSQTYTINKDQVEYLAQFRPGYFPEKKYMDQDSIERFGFYLEIPDKNTGVHELWLILGKNDKNSFIRYNILKCNWMFKWIKNKQIYSCFGVLRNRNNYNSGVWSDGFFTSVDNQSQFIVPTTPTTQTIDYNDRFMLSDSMIRPLVFEVSKLEDTFPCGVTKVTLKQDHFNKVTDNVELKICDYYDSPVIPQEPEIEDIVLSCSGTNRALRVGGSKRTISVASDIKDKSVIWSYEFNGNKLSVEELSNDFEISEGKNTLSIKALLNYNNLGKVIKIIATLPNKQPSSIELEVMR</sequence>
<organism evidence="1 2">
    <name type="scientific">Blautia obeum</name>
    <dbReference type="NCBI Taxonomy" id="40520"/>
    <lineage>
        <taxon>Bacteria</taxon>
        <taxon>Bacillati</taxon>
        <taxon>Bacillota</taxon>
        <taxon>Clostridia</taxon>
        <taxon>Lachnospirales</taxon>
        <taxon>Lachnospiraceae</taxon>
        <taxon>Blautia</taxon>
    </lineage>
</organism>
<reference evidence="1 2" key="1">
    <citation type="submission" date="2015-09" db="EMBL/GenBank/DDBJ databases">
        <authorList>
            <consortium name="Pathogen Informatics"/>
        </authorList>
    </citation>
    <scope>NUCLEOTIDE SEQUENCE [LARGE SCALE GENOMIC DNA]</scope>
    <source>
        <strain evidence="1 2">2789STDY5608838</strain>
    </source>
</reference>
<dbReference type="Proteomes" id="UP000095447">
    <property type="component" value="Unassembled WGS sequence"/>
</dbReference>
<dbReference type="AlphaFoldDB" id="A0A174AAL1"/>
<dbReference type="EMBL" id="CYZA01000006">
    <property type="protein sequence ID" value="CUN84909.1"/>
    <property type="molecule type" value="Genomic_DNA"/>
</dbReference>
<dbReference type="RefSeq" id="WP_055053248.1">
    <property type="nucleotide sequence ID" value="NZ_CYZA01000006.1"/>
</dbReference>
<proteinExistence type="predicted"/>